<sequence length="184" mass="20301">MINKLDPVVSALNDQKESLEKKLEEGQKDALAETELINLQDLAEHLKHVLSTPDSSKVEKIRSVLAKMDDDMDGAVKAQHVIDVLELLSENPEGLPTKLFEEVVEMMVKEEQLEAQTLAEKALQLASFSQNIRMEGEKVATKTNIGASSPQSDSGAEKKPLNDIEKVIGLKSEEKSHKEVGRDS</sequence>
<keyword evidence="4" id="KW-1185">Reference proteome</keyword>
<dbReference type="AlphaFoldDB" id="A0A5N5TEV2"/>
<organism evidence="3 4">
    <name type="scientific">Armadillidium nasatum</name>
    <dbReference type="NCBI Taxonomy" id="96803"/>
    <lineage>
        <taxon>Eukaryota</taxon>
        <taxon>Metazoa</taxon>
        <taxon>Ecdysozoa</taxon>
        <taxon>Arthropoda</taxon>
        <taxon>Crustacea</taxon>
        <taxon>Multicrustacea</taxon>
        <taxon>Malacostraca</taxon>
        <taxon>Eumalacostraca</taxon>
        <taxon>Peracarida</taxon>
        <taxon>Isopoda</taxon>
        <taxon>Oniscidea</taxon>
        <taxon>Crinocheta</taxon>
        <taxon>Armadillidiidae</taxon>
        <taxon>Armadillidium</taxon>
    </lineage>
</organism>
<dbReference type="OrthoDB" id="624114at2759"/>
<proteinExistence type="predicted"/>
<evidence type="ECO:0000313" key="3">
    <source>
        <dbReference type="EMBL" id="KAB7503655.1"/>
    </source>
</evidence>
<dbReference type="EMBL" id="SEYY01004732">
    <property type="protein sequence ID" value="KAB7503655.1"/>
    <property type="molecule type" value="Genomic_DNA"/>
</dbReference>
<dbReference type="PROSITE" id="PS50222">
    <property type="entry name" value="EF_HAND_2"/>
    <property type="match status" value="1"/>
</dbReference>
<evidence type="ECO:0000256" key="1">
    <source>
        <dbReference type="SAM" id="MobiDB-lite"/>
    </source>
</evidence>
<accession>A0A5N5TEV2</accession>
<evidence type="ECO:0000259" key="2">
    <source>
        <dbReference type="PROSITE" id="PS50222"/>
    </source>
</evidence>
<dbReference type="Proteomes" id="UP000326759">
    <property type="component" value="Unassembled WGS sequence"/>
</dbReference>
<comment type="caution">
    <text evidence="3">The sequence shown here is derived from an EMBL/GenBank/DDBJ whole genome shotgun (WGS) entry which is preliminary data.</text>
</comment>
<evidence type="ECO:0000313" key="4">
    <source>
        <dbReference type="Proteomes" id="UP000326759"/>
    </source>
</evidence>
<name>A0A5N5TEV2_9CRUS</name>
<feature type="domain" description="EF-hand" evidence="2">
    <location>
        <begin position="56"/>
        <end position="91"/>
    </location>
</feature>
<reference evidence="3 4" key="1">
    <citation type="journal article" date="2019" name="PLoS Biol.">
        <title>Sex chromosomes control vertical transmission of feminizing Wolbachia symbionts in an isopod.</title>
        <authorList>
            <person name="Becking T."/>
            <person name="Chebbi M.A."/>
            <person name="Giraud I."/>
            <person name="Moumen B."/>
            <person name="Laverre T."/>
            <person name="Caubet Y."/>
            <person name="Peccoud J."/>
            <person name="Gilbert C."/>
            <person name="Cordaux R."/>
        </authorList>
    </citation>
    <scope>NUCLEOTIDE SEQUENCE [LARGE SCALE GENOMIC DNA]</scope>
    <source>
        <strain evidence="3">ANa2</strain>
        <tissue evidence="3">Whole body excluding digestive tract and cuticle</tissue>
    </source>
</reference>
<feature type="region of interest" description="Disordered" evidence="1">
    <location>
        <begin position="139"/>
        <end position="184"/>
    </location>
</feature>
<feature type="compositionally biased region" description="Polar residues" evidence="1">
    <location>
        <begin position="141"/>
        <end position="154"/>
    </location>
</feature>
<dbReference type="InterPro" id="IPR002048">
    <property type="entry name" value="EF_hand_dom"/>
</dbReference>
<dbReference type="GO" id="GO:0005509">
    <property type="term" value="F:calcium ion binding"/>
    <property type="evidence" value="ECO:0007669"/>
    <property type="project" value="InterPro"/>
</dbReference>
<protein>
    <recommendedName>
        <fullName evidence="2">EF-hand domain-containing protein</fullName>
    </recommendedName>
</protein>
<gene>
    <name evidence="3" type="ORF">Anas_01670</name>
</gene>
<feature type="compositionally biased region" description="Basic and acidic residues" evidence="1">
    <location>
        <begin position="155"/>
        <end position="184"/>
    </location>
</feature>